<keyword evidence="7 13" id="KW-1133">Transmembrane helix</keyword>
<dbReference type="Proteomes" id="UP001164746">
    <property type="component" value="Chromosome 1"/>
</dbReference>
<dbReference type="InterPro" id="IPR013517">
    <property type="entry name" value="FG-GAP"/>
</dbReference>
<dbReference type="InterPro" id="IPR013519">
    <property type="entry name" value="Int_alpha_beta-p"/>
</dbReference>
<feature type="domain" description="Integrin alpha second immunoglobulin-like" evidence="15">
    <location>
        <begin position="496"/>
        <end position="568"/>
    </location>
</feature>
<dbReference type="PANTHER" id="PTHR23220">
    <property type="entry name" value="INTEGRIN ALPHA"/>
    <property type="match status" value="1"/>
</dbReference>
<dbReference type="SUPFAM" id="SSF69318">
    <property type="entry name" value="Integrin alpha N-terminal domain"/>
    <property type="match status" value="1"/>
</dbReference>
<dbReference type="Pfam" id="PF20805">
    <property type="entry name" value="Integrin_A_Ig_2"/>
    <property type="match status" value="1"/>
</dbReference>
<dbReference type="Gene3D" id="1.20.5.930">
    <property type="entry name" value="Bicelle-embedded integrin alpha(iib) transmembrane segment"/>
    <property type="match status" value="1"/>
</dbReference>
<dbReference type="Pfam" id="PF01839">
    <property type="entry name" value="FG-GAP"/>
    <property type="match status" value="1"/>
</dbReference>
<dbReference type="PRINTS" id="PR01185">
    <property type="entry name" value="INTEGRINA"/>
</dbReference>
<feature type="domain" description="Integrin alpha third immunoglobulin-like" evidence="16">
    <location>
        <begin position="687"/>
        <end position="811"/>
    </location>
</feature>
<keyword evidence="8 13" id="KW-0401">Integrin</keyword>
<dbReference type="Gene3D" id="2.130.10.130">
    <property type="entry name" value="Integrin alpha, N-terminal"/>
    <property type="match status" value="2"/>
</dbReference>
<keyword evidence="9 13" id="KW-0472">Membrane</keyword>
<keyword evidence="11" id="KW-0325">Glycoprotein</keyword>
<feature type="non-terminal residue" evidence="17">
    <location>
        <position position="1"/>
    </location>
</feature>
<evidence type="ECO:0000256" key="11">
    <source>
        <dbReference type="ARBA" id="ARBA00023180"/>
    </source>
</evidence>
<evidence type="ECO:0000256" key="5">
    <source>
        <dbReference type="ARBA" id="ARBA00022737"/>
    </source>
</evidence>
<evidence type="ECO:0000259" key="16">
    <source>
        <dbReference type="Pfam" id="PF20806"/>
    </source>
</evidence>
<evidence type="ECO:0000256" key="12">
    <source>
        <dbReference type="PROSITE-ProRule" id="PRU00803"/>
    </source>
</evidence>
<feature type="transmembrane region" description="Helical" evidence="13">
    <location>
        <begin position="827"/>
        <end position="851"/>
    </location>
</feature>
<evidence type="ECO:0000256" key="7">
    <source>
        <dbReference type="ARBA" id="ARBA00022989"/>
    </source>
</evidence>
<dbReference type="InterPro" id="IPR018184">
    <property type="entry name" value="Integrin_alpha_C_CS"/>
</dbReference>
<keyword evidence="6 13" id="KW-0130">Cell adhesion</keyword>
<dbReference type="SUPFAM" id="SSF69179">
    <property type="entry name" value="Integrin domains"/>
    <property type="match status" value="3"/>
</dbReference>
<evidence type="ECO:0000256" key="2">
    <source>
        <dbReference type="ARBA" id="ARBA00008054"/>
    </source>
</evidence>
<evidence type="ECO:0000256" key="1">
    <source>
        <dbReference type="ARBA" id="ARBA00004479"/>
    </source>
</evidence>
<dbReference type="Gene3D" id="2.60.40.1530">
    <property type="entry name" value="ntegrin, alpha v. Chain A, domain 4"/>
    <property type="match status" value="1"/>
</dbReference>
<evidence type="ECO:0000313" key="18">
    <source>
        <dbReference type="Proteomes" id="UP001164746"/>
    </source>
</evidence>
<protein>
    <submittedName>
        <fullName evidence="17">ITA9-like protein</fullName>
    </submittedName>
</protein>
<dbReference type="InterPro" id="IPR048286">
    <property type="entry name" value="Integrin_alpha_Ig-like_3"/>
</dbReference>
<comment type="similarity">
    <text evidence="2 13">Belongs to the integrin alpha chain family.</text>
</comment>
<keyword evidence="3 13" id="KW-0812">Transmembrane</keyword>
<gene>
    <name evidence="17" type="ORF">MAR_006838</name>
</gene>
<evidence type="ECO:0000256" key="10">
    <source>
        <dbReference type="ARBA" id="ARBA00023170"/>
    </source>
</evidence>
<evidence type="ECO:0000313" key="17">
    <source>
        <dbReference type="EMBL" id="WAQ94367.1"/>
    </source>
</evidence>
<evidence type="ECO:0000256" key="8">
    <source>
        <dbReference type="ARBA" id="ARBA00023037"/>
    </source>
</evidence>
<keyword evidence="5" id="KW-0677">Repeat</keyword>
<evidence type="ECO:0000256" key="13">
    <source>
        <dbReference type="RuleBase" id="RU003762"/>
    </source>
</evidence>
<name>A0ABY7DC81_MYAAR</name>
<organism evidence="17 18">
    <name type="scientific">Mya arenaria</name>
    <name type="common">Soft-shell clam</name>
    <dbReference type="NCBI Taxonomy" id="6604"/>
    <lineage>
        <taxon>Eukaryota</taxon>
        <taxon>Metazoa</taxon>
        <taxon>Spiralia</taxon>
        <taxon>Lophotrochozoa</taxon>
        <taxon>Mollusca</taxon>
        <taxon>Bivalvia</taxon>
        <taxon>Autobranchia</taxon>
        <taxon>Heteroconchia</taxon>
        <taxon>Euheterodonta</taxon>
        <taxon>Imparidentia</taxon>
        <taxon>Neoheterodontei</taxon>
        <taxon>Myida</taxon>
        <taxon>Myoidea</taxon>
        <taxon>Myidae</taxon>
        <taxon>Mya</taxon>
    </lineage>
</organism>
<feature type="compositionally biased region" description="Basic and acidic residues" evidence="14">
    <location>
        <begin position="867"/>
        <end position="877"/>
    </location>
</feature>
<sequence length="892" mass="97660">VLVGAPRANSTFLPNSHKPGALFRCPTVGVCEELLIDSNDEEENNPRDSARYGEFTRVFVNGRRDQWLGASLDVDENRGIVTCASRWFNKLFETSGYYFMNGMCYEVPLDFQPSNIIKIPALVDAEKQTTVVGANISKYNYGMGSLGSSVHYTKEGSNLLMGTPGLHTWVGGFIDMRRDGTNLITKYDEEVPSEISEMAGYSMSSGRYFGNGQTFYTIGAPRFNLRGKVLLYENDRDNYFFERPFLVLDGADQGLGELPMNVYFGAVLCSVDVNADGTDDLLVGAPMYATGSEAHEAGTVLMFEPTRKPLFGSGNAGASQRLPASDVASGLMAFGAAFSKPRDMDDDGVNDIAVGAYLSGHAFLFAGRPVINVDLTLTPSVNMIDTSASMTFSVDLSLDTFMADFSRVAFEQTGERTRTFQVKVFSGDRKCRTNVALVKTTADLVTPVRIQAEYSVANFASASGHTPSVNKFSGDSPDKNLLVATKVLEFKKNCPNNKCDTDLKLSAEAIYVQHDDGSFIIGVSDLELDITISKTGHPSYGSNLFVAFPKSLQYQGVKQVNGDTEVLCGFVELIDGAGSGGNDDTDSLEYLQRQLVPEMDAEKEHMLGCSFGNPMANDTGLAMKVPEWTTDTELNFRLNATTLSNELNPTDNTLKTDIRVKNKVTTTFKGVSHPSFVTIRDASSHYEVSHVYELRNQGPSPLPASVINVAYPQVQRNGAVQFKLNTTEWDCPPPCMIKCQFIDQEDNVAPSVFAANVGPSYSVKKTSSENIGEAKALTSLSNTNCNKQRCSHYECTITNIAPRQSAVVTLEYVQTDLVPVSPPRRPVAWWIILVSIVAGLLLIIIVALILWKCGFFRRKQREEMARMQHSGEVEKMLPGKGDTVGKSVKTPE</sequence>
<comment type="subcellular location">
    <subcellularLocation>
        <location evidence="1 13">Membrane</location>
        <topology evidence="1 13">Single-pass type I membrane protein</topology>
    </subcellularLocation>
</comment>
<dbReference type="PROSITE" id="PS00242">
    <property type="entry name" value="INTEGRIN_ALPHA"/>
    <property type="match status" value="1"/>
</dbReference>
<evidence type="ECO:0000256" key="3">
    <source>
        <dbReference type="ARBA" id="ARBA00022692"/>
    </source>
</evidence>
<dbReference type="SMART" id="SM00191">
    <property type="entry name" value="Int_alpha"/>
    <property type="match status" value="3"/>
</dbReference>
<dbReference type="PROSITE" id="PS51470">
    <property type="entry name" value="FG_GAP"/>
    <property type="match status" value="1"/>
</dbReference>
<dbReference type="InterPro" id="IPR048285">
    <property type="entry name" value="Integrin_alpha_Ig-like_2"/>
</dbReference>
<dbReference type="Gene3D" id="2.60.40.1510">
    <property type="entry name" value="ntegrin, alpha v. Chain A, domain 3"/>
    <property type="match status" value="1"/>
</dbReference>
<evidence type="ECO:0000256" key="9">
    <source>
        <dbReference type="ARBA" id="ARBA00023136"/>
    </source>
</evidence>
<feature type="region of interest" description="Disordered" evidence="14">
    <location>
        <begin position="867"/>
        <end position="892"/>
    </location>
</feature>
<feature type="repeat" description="FG-GAP" evidence="12">
    <location>
        <begin position="250"/>
        <end position="312"/>
    </location>
</feature>
<evidence type="ECO:0000256" key="14">
    <source>
        <dbReference type="SAM" id="MobiDB-lite"/>
    </source>
</evidence>
<dbReference type="InterPro" id="IPR028994">
    <property type="entry name" value="Integrin_alpha_N"/>
</dbReference>
<dbReference type="InterPro" id="IPR032695">
    <property type="entry name" value="Integrin_dom_sf"/>
</dbReference>
<dbReference type="EMBL" id="CP111012">
    <property type="protein sequence ID" value="WAQ94367.1"/>
    <property type="molecule type" value="Genomic_DNA"/>
</dbReference>
<dbReference type="Gene3D" id="2.60.40.1460">
    <property type="entry name" value="Integrin domains. Chain A, domain 2"/>
    <property type="match status" value="1"/>
</dbReference>
<dbReference type="PANTHER" id="PTHR23220:SF83">
    <property type="entry name" value="INTEGRIN ALPHA-PS3-RELATED"/>
    <property type="match status" value="1"/>
</dbReference>
<dbReference type="InterPro" id="IPR000413">
    <property type="entry name" value="Integrin_alpha"/>
</dbReference>
<evidence type="ECO:0000259" key="15">
    <source>
        <dbReference type="Pfam" id="PF20805"/>
    </source>
</evidence>
<evidence type="ECO:0000256" key="4">
    <source>
        <dbReference type="ARBA" id="ARBA00022729"/>
    </source>
</evidence>
<accession>A0ABY7DC81</accession>
<keyword evidence="18" id="KW-1185">Reference proteome</keyword>
<proteinExistence type="inferred from homology"/>
<reference evidence="17" key="1">
    <citation type="submission" date="2022-11" db="EMBL/GenBank/DDBJ databases">
        <title>Centuries of genome instability and evolution in soft-shell clam transmissible cancer (bioRxiv).</title>
        <authorList>
            <person name="Hart S.F.M."/>
            <person name="Yonemitsu M.A."/>
            <person name="Giersch R.M."/>
            <person name="Beal B.F."/>
            <person name="Arriagada G."/>
            <person name="Davis B.W."/>
            <person name="Ostrander E.A."/>
            <person name="Goff S.P."/>
            <person name="Metzger M.J."/>
        </authorList>
    </citation>
    <scope>NUCLEOTIDE SEQUENCE</scope>
    <source>
        <strain evidence="17">MELC-2E11</strain>
        <tissue evidence="17">Siphon/mantle</tissue>
    </source>
</reference>
<evidence type="ECO:0000256" key="6">
    <source>
        <dbReference type="ARBA" id="ARBA00022889"/>
    </source>
</evidence>
<keyword evidence="4" id="KW-0732">Signal</keyword>
<dbReference type="Pfam" id="PF20806">
    <property type="entry name" value="Integrin_A_Ig_3"/>
    <property type="match status" value="1"/>
</dbReference>
<keyword evidence="10 13" id="KW-0675">Receptor</keyword>